<dbReference type="PANTHER" id="PTHR48043">
    <property type="entry name" value="EG:EG0003.4 PROTEIN-RELATED"/>
    <property type="match status" value="1"/>
</dbReference>
<reference evidence="3 4" key="1">
    <citation type="submission" date="2019-04" db="EMBL/GenBank/DDBJ databases">
        <title>Genome sequencing of Streptococcus rubneri DSM 26920(T).</title>
        <authorList>
            <person name="Kook J.-K."/>
            <person name="Park S.-N."/>
            <person name="Lim Y.K."/>
        </authorList>
    </citation>
    <scope>NUCLEOTIDE SEQUENCE [LARGE SCALE GENOMIC DNA]</scope>
    <source>
        <strain evidence="3 4">DSM 26920</strain>
    </source>
</reference>
<dbReference type="AlphaFoldDB" id="A0A4Z1DT72"/>
<keyword evidence="1" id="KW-0328">Glycosyltransferase</keyword>
<dbReference type="Pfam" id="PF00201">
    <property type="entry name" value="UDPGT"/>
    <property type="match status" value="1"/>
</dbReference>
<dbReference type="SUPFAM" id="SSF53756">
    <property type="entry name" value="UDP-Glycosyltransferase/glycogen phosphorylase"/>
    <property type="match status" value="1"/>
</dbReference>
<evidence type="ECO:0000313" key="3">
    <source>
        <dbReference type="EMBL" id="TGN91217.1"/>
    </source>
</evidence>
<accession>A0A4Z1DT72</accession>
<dbReference type="PANTHER" id="PTHR48043:SF145">
    <property type="entry name" value="FI06409P-RELATED"/>
    <property type="match status" value="1"/>
</dbReference>
<dbReference type="GO" id="GO:0008194">
    <property type="term" value="F:UDP-glycosyltransferase activity"/>
    <property type="evidence" value="ECO:0007669"/>
    <property type="project" value="InterPro"/>
</dbReference>
<evidence type="ECO:0000256" key="1">
    <source>
        <dbReference type="ARBA" id="ARBA00022676"/>
    </source>
</evidence>
<organism evidence="3 4">
    <name type="scientific">Streptococcus rubneri</name>
    <dbReference type="NCBI Taxonomy" id="1234680"/>
    <lineage>
        <taxon>Bacteria</taxon>
        <taxon>Bacillati</taxon>
        <taxon>Bacillota</taxon>
        <taxon>Bacilli</taxon>
        <taxon>Lactobacillales</taxon>
        <taxon>Streptococcaceae</taxon>
        <taxon>Streptococcus</taxon>
    </lineage>
</organism>
<dbReference type="InterPro" id="IPR050271">
    <property type="entry name" value="UDP-glycosyltransferase"/>
</dbReference>
<dbReference type="Gene3D" id="3.40.50.2000">
    <property type="entry name" value="Glycogen Phosphorylase B"/>
    <property type="match status" value="1"/>
</dbReference>
<dbReference type="Proteomes" id="UP000297986">
    <property type="component" value="Unassembled WGS sequence"/>
</dbReference>
<comment type="caution">
    <text evidence="3">The sequence shown here is derived from an EMBL/GenBank/DDBJ whole genome shotgun (WGS) entry which is preliminary data.</text>
</comment>
<evidence type="ECO:0000256" key="2">
    <source>
        <dbReference type="ARBA" id="ARBA00022679"/>
    </source>
</evidence>
<keyword evidence="4" id="KW-1185">Reference proteome</keyword>
<sequence length="392" mass="45406">MLNLGESQRLSKLANHLFKQGHEIHIIGERHYPFLFDNGSYIVHHCLGDEAIYNRERYESFFSLSTDFNFLSKEEIEDICSIERKLLQEEHFDAVLTGYRLTIITSCRLEDTPLIWIISGATHINEIVKNAEVILPKGTLKLGNRQMSEKTVKKMITSYSANVKTWNNYIKKHGGTPFKNAFEMFTGDLNLVADYSEFYDFEEDSNYKTVGPILIDKVNFYSYSRLGNKKILLSFGTSFKPSWVEKFLETLPTQYEYILTTCGVELKLPGPHIEVVNFVDFETLENDIYFAIIHGGQGTVYAMASQGIPFIGIPFFNEQFWNLKKFSEKNCAYLVKDPNSVNIQEVMNYFEQHYSMFKDNIVELSRNIKCESEGSLKKAEAEIEEFVRNREL</sequence>
<gene>
    <name evidence="3" type="ORF">E5S68_08920</name>
</gene>
<protein>
    <submittedName>
        <fullName evidence="3">CylJ protein</fullName>
    </submittedName>
</protein>
<dbReference type="EMBL" id="SRRP01000002">
    <property type="protein sequence ID" value="TGN91217.1"/>
    <property type="molecule type" value="Genomic_DNA"/>
</dbReference>
<keyword evidence="2" id="KW-0808">Transferase</keyword>
<evidence type="ECO:0000313" key="4">
    <source>
        <dbReference type="Proteomes" id="UP000297986"/>
    </source>
</evidence>
<name>A0A4Z1DT72_9STRE</name>
<dbReference type="OrthoDB" id="3416605at2"/>
<dbReference type="InterPro" id="IPR002213">
    <property type="entry name" value="UDP_glucos_trans"/>
</dbReference>
<dbReference type="RefSeq" id="WP_135783243.1">
    <property type="nucleotide sequence ID" value="NZ_JADMRL010000004.1"/>
</dbReference>
<proteinExistence type="predicted"/>